<feature type="domain" description="Beta-lactamase-related" evidence="2">
    <location>
        <begin position="40"/>
        <end position="348"/>
    </location>
</feature>
<dbReference type="InterPro" id="IPR001466">
    <property type="entry name" value="Beta-lactam-related"/>
</dbReference>
<dbReference type="OrthoDB" id="9793489at2"/>
<feature type="chain" id="PRO_5012997013" evidence="1">
    <location>
        <begin position="19"/>
        <end position="566"/>
    </location>
</feature>
<dbReference type="PANTHER" id="PTHR46825:SF9">
    <property type="entry name" value="BETA-LACTAMASE-RELATED DOMAIN-CONTAINING PROTEIN"/>
    <property type="match status" value="1"/>
</dbReference>
<keyword evidence="1" id="KW-0732">Signal</keyword>
<dbReference type="EMBL" id="FQWL01000004">
    <property type="protein sequence ID" value="SHG86093.1"/>
    <property type="molecule type" value="Genomic_DNA"/>
</dbReference>
<gene>
    <name evidence="3" type="ORF">SAMN04488116_2730</name>
</gene>
<dbReference type="InterPro" id="IPR050491">
    <property type="entry name" value="AmpC-like"/>
</dbReference>
<name>A0A1M5NAR9_9FLAO</name>
<protein>
    <submittedName>
        <fullName evidence="3">CubicO group peptidase, beta-lactamase class C family</fullName>
    </submittedName>
</protein>
<sequence>MNRIFIGAALLLSHLGMAQLSPMDELELDSLYTEWSQNTGPGVAAGLMYGKEISYIKGFGLADVEHNTAITPKTKFQVDHLSRQFTVLALLILEQQGKLKLDDPVRNYVTDLPNYGHDLLLRHLVNHTSGLNDCNTVKYILGKEEDDVFTHQDALRLIRSQKTLNFKPGTSFSYIVSKTELTLIAEVVAKVSEQSFAAFTKEHIFEPLEMKDSQFLEDYNAIIPGGAKSYQLQNEELINKALNQSDAGPTNLFTSVEDMFIWYSWFNYPGDAGLSVSLKRLDEPAQLDAGGTFDSAWGKMTLGREFYHKERGLPCYWQYGLSGGYAANVFRFPEQQLISFVLGNNNRYNGMPAMSMAYHFLDDKFPEPQSIDASKISTKKVNSSRLKSYEGEYWNKKRALARKLFVSNDTLRYARLNEDEGLPMIPLEKGERFQLLVDSDDKIILGFKETNGSETYGITLGDSDPSYYEKYAPISPTTEQLHTYSGSYYSESLGVVYTFSVKTDGLQAEGPDGTLVEFFPVVKDVFRSQIAAFGSINFERDTEGDIDAFTIQTDGIEGLKFVKFDI</sequence>
<proteinExistence type="predicted"/>
<evidence type="ECO:0000313" key="3">
    <source>
        <dbReference type="EMBL" id="SHG86093.1"/>
    </source>
</evidence>
<evidence type="ECO:0000256" key="1">
    <source>
        <dbReference type="SAM" id="SignalP"/>
    </source>
</evidence>
<dbReference type="Pfam" id="PF00144">
    <property type="entry name" value="Beta-lactamase"/>
    <property type="match status" value="1"/>
</dbReference>
<dbReference type="STRING" id="570519.SAMN04488116_2730"/>
<keyword evidence="4" id="KW-1185">Reference proteome</keyword>
<organism evidence="3 4">
    <name type="scientific">Flagellimonas flava</name>
    <dbReference type="NCBI Taxonomy" id="570519"/>
    <lineage>
        <taxon>Bacteria</taxon>
        <taxon>Pseudomonadati</taxon>
        <taxon>Bacteroidota</taxon>
        <taxon>Flavobacteriia</taxon>
        <taxon>Flavobacteriales</taxon>
        <taxon>Flavobacteriaceae</taxon>
        <taxon>Flagellimonas</taxon>
    </lineage>
</organism>
<evidence type="ECO:0000259" key="2">
    <source>
        <dbReference type="Pfam" id="PF00144"/>
    </source>
</evidence>
<dbReference type="AlphaFoldDB" id="A0A1M5NAR9"/>
<accession>A0A1M5NAR9</accession>
<reference evidence="4" key="1">
    <citation type="submission" date="2016-11" db="EMBL/GenBank/DDBJ databases">
        <authorList>
            <person name="Varghese N."/>
            <person name="Submissions S."/>
        </authorList>
    </citation>
    <scope>NUCLEOTIDE SEQUENCE [LARGE SCALE GENOMIC DNA]</scope>
    <source>
        <strain evidence="4">DSM 22638</strain>
    </source>
</reference>
<dbReference type="Proteomes" id="UP000184532">
    <property type="component" value="Unassembled WGS sequence"/>
</dbReference>
<dbReference type="SUPFAM" id="SSF56601">
    <property type="entry name" value="beta-lactamase/transpeptidase-like"/>
    <property type="match status" value="1"/>
</dbReference>
<dbReference type="RefSeq" id="WP_073180553.1">
    <property type="nucleotide sequence ID" value="NZ_FQWL01000004.1"/>
</dbReference>
<dbReference type="Gene3D" id="3.40.710.10">
    <property type="entry name" value="DD-peptidase/beta-lactamase superfamily"/>
    <property type="match status" value="1"/>
</dbReference>
<dbReference type="PANTHER" id="PTHR46825">
    <property type="entry name" value="D-ALANYL-D-ALANINE-CARBOXYPEPTIDASE/ENDOPEPTIDASE AMPH"/>
    <property type="match status" value="1"/>
</dbReference>
<evidence type="ECO:0000313" key="4">
    <source>
        <dbReference type="Proteomes" id="UP000184532"/>
    </source>
</evidence>
<dbReference type="InterPro" id="IPR012338">
    <property type="entry name" value="Beta-lactam/transpept-like"/>
</dbReference>
<feature type="signal peptide" evidence="1">
    <location>
        <begin position="1"/>
        <end position="18"/>
    </location>
</feature>